<reference evidence="7 9" key="1">
    <citation type="journal article" date="2012" name="Nature">
        <title>Algal genomes reveal evolutionary mosaicism and the fate of nucleomorphs.</title>
        <authorList>
            <consortium name="DOE Joint Genome Institute"/>
            <person name="Curtis B.A."/>
            <person name="Tanifuji G."/>
            <person name="Burki F."/>
            <person name="Gruber A."/>
            <person name="Irimia M."/>
            <person name="Maruyama S."/>
            <person name="Arias M.C."/>
            <person name="Ball S.G."/>
            <person name="Gile G.H."/>
            <person name="Hirakawa Y."/>
            <person name="Hopkins J.F."/>
            <person name="Kuo A."/>
            <person name="Rensing S.A."/>
            <person name="Schmutz J."/>
            <person name="Symeonidi A."/>
            <person name="Elias M."/>
            <person name="Eveleigh R.J."/>
            <person name="Herman E.K."/>
            <person name="Klute M.J."/>
            <person name="Nakayama T."/>
            <person name="Obornik M."/>
            <person name="Reyes-Prieto A."/>
            <person name="Armbrust E.V."/>
            <person name="Aves S.J."/>
            <person name="Beiko R.G."/>
            <person name="Coutinho P."/>
            <person name="Dacks J.B."/>
            <person name="Durnford D.G."/>
            <person name="Fast N.M."/>
            <person name="Green B.R."/>
            <person name="Grisdale C.J."/>
            <person name="Hempel F."/>
            <person name="Henrissat B."/>
            <person name="Hoppner M.P."/>
            <person name="Ishida K."/>
            <person name="Kim E."/>
            <person name="Koreny L."/>
            <person name="Kroth P.G."/>
            <person name="Liu Y."/>
            <person name="Malik S.B."/>
            <person name="Maier U.G."/>
            <person name="McRose D."/>
            <person name="Mock T."/>
            <person name="Neilson J.A."/>
            <person name="Onodera N.T."/>
            <person name="Poole A.M."/>
            <person name="Pritham E.J."/>
            <person name="Richards T.A."/>
            <person name="Rocap G."/>
            <person name="Roy S.W."/>
            <person name="Sarai C."/>
            <person name="Schaack S."/>
            <person name="Shirato S."/>
            <person name="Slamovits C.H."/>
            <person name="Spencer D.F."/>
            <person name="Suzuki S."/>
            <person name="Worden A.Z."/>
            <person name="Zauner S."/>
            <person name="Barry K."/>
            <person name="Bell C."/>
            <person name="Bharti A.K."/>
            <person name="Crow J.A."/>
            <person name="Grimwood J."/>
            <person name="Kramer R."/>
            <person name="Lindquist E."/>
            <person name="Lucas S."/>
            <person name="Salamov A."/>
            <person name="McFadden G.I."/>
            <person name="Lane C.E."/>
            <person name="Keeling P.J."/>
            <person name="Gray M.W."/>
            <person name="Grigoriev I.V."/>
            <person name="Archibald J.M."/>
        </authorList>
    </citation>
    <scope>NUCLEOTIDE SEQUENCE</scope>
    <source>
        <strain evidence="7 9">CCMP2712</strain>
    </source>
</reference>
<dbReference type="OrthoDB" id="5527234at2759"/>
<keyword evidence="2" id="KW-0963">Cytoplasm</keyword>
<dbReference type="GeneID" id="17291902"/>
<dbReference type="InterPro" id="IPR056288">
    <property type="entry name" value="CEP76_C"/>
</dbReference>
<dbReference type="InterPro" id="IPR028926">
    <property type="entry name" value="CEP76-C2"/>
</dbReference>
<evidence type="ECO:0000313" key="9">
    <source>
        <dbReference type="Proteomes" id="UP000011087"/>
    </source>
</evidence>
<dbReference type="InterPro" id="IPR056289">
    <property type="entry name" value="CEP76_N"/>
</dbReference>
<dbReference type="PANTHER" id="PTHR46436:SF1">
    <property type="entry name" value="CENTROSOMAL PROTEIN OF 76 KDA"/>
    <property type="match status" value="1"/>
</dbReference>
<name>L1IH00_GUITC</name>
<dbReference type="EnsemblProtists" id="EKX35199">
    <property type="protein sequence ID" value="EKX35199"/>
    <property type="gene ID" value="GUITHDRAFT_118642"/>
</dbReference>
<dbReference type="EMBL" id="JH993095">
    <property type="protein sequence ID" value="EKX35199.1"/>
    <property type="molecule type" value="Genomic_DNA"/>
</dbReference>
<dbReference type="Proteomes" id="UP000011087">
    <property type="component" value="Unassembled WGS sequence"/>
</dbReference>
<organism evidence="7">
    <name type="scientific">Guillardia theta (strain CCMP2712)</name>
    <name type="common">Cryptophyte</name>
    <dbReference type="NCBI Taxonomy" id="905079"/>
    <lineage>
        <taxon>Eukaryota</taxon>
        <taxon>Cryptophyceae</taxon>
        <taxon>Pyrenomonadales</taxon>
        <taxon>Geminigeraceae</taxon>
        <taxon>Guillardia</taxon>
    </lineage>
</organism>
<evidence type="ECO:0000256" key="2">
    <source>
        <dbReference type="ARBA" id="ARBA00022490"/>
    </source>
</evidence>
<dbReference type="Pfam" id="PF24654">
    <property type="entry name" value="CEP76_N"/>
    <property type="match status" value="1"/>
</dbReference>
<dbReference type="PaxDb" id="55529-EKX35199"/>
<feature type="domain" description="CEP76/DRC7 peptidase-like" evidence="6">
    <location>
        <begin position="297"/>
        <end position="415"/>
    </location>
</feature>
<dbReference type="KEGG" id="gtt:GUITHDRAFT_118642"/>
<dbReference type="AlphaFoldDB" id="L1IH00"/>
<dbReference type="PANTHER" id="PTHR46436">
    <property type="entry name" value="CENTROSOMAL PROTEIN OF 76 KDA"/>
    <property type="match status" value="1"/>
</dbReference>
<accession>L1IH00</accession>
<evidence type="ECO:0000259" key="3">
    <source>
        <dbReference type="Pfam" id="PF15627"/>
    </source>
</evidence>
<evidence type="ECO:0000313" key="8">
    <source>
        <dbReference type="EnsemblProtists" id="EKX35199"/>
    </source>
</evidence>
<protein>
    <submittedName>
        <fullName evidence="7 8">Uncharacterized protein</fullName>
    </submittedName>
</protein>
<feature type="domain" description="CEP76 N-terminal" evidence="5">
    <location>
        <begin position="13"/>
        <end position="68"/>
    </location>
</feature>
<feature type="domain" description="Centrosomal protein of 76 kDa C-terminal" evidence="4">
    <location>
        <begin position="438"/>
        <end position="575"/>
    </location>
</feature>
<keyword evidence="9" id="KW-1185">Reference proteome</keyword>
<comment type="subcellular location">
    <subcellularLocation>
        <location evidence="1">Cytoplasm</location>
        <location evidence="1">Cytoskeleton</location>
        <location evidence="1">Microtubule organizing center</location>
        <location evidence="1">Centrosome</location>
    </subcellularLocation>
</comment>
<evidence type="ECO:0000256" key="1">
    <source>
        <dbReference type="ARBA" id="ARBA00004300"/>
    </source>
</evidence>
<sequence>MLNRLEGQQKERLKNIISDHLKSTNVYGQVRSFVRDFLESEEGMDINEDKLLTTLHEKRVVEEVLNSLGREHGNQLSHSSTPTSALAKKAGGKFLHVRLKKGRGFVDHLHDASCLRLHAFFFIMMASSQRHASKPVPCDVEPNFDDTFLFHLPGNSDRPVSALSSPIHMVVTQQGSDDRLEIIGTQEIEWRKVLVSGRLSIDVELMGLSGDSTVAVGLLGLQLELLPKSHNLLADEVSLEQVIKAERESLLEHERRFFNSAKIWWKEFLQIRPEHGNRMVKIFARFVSLIEFSRMQPLGSGRGDVEEHAILLCNLLLGFRFEAYCVIGTTLAGDPHMWVATLERDLELNKIKVTFWESLTGSRYSHGGSDSPSVHKYGKIGCVFNHESFYANVQPDDSVRSCSFDLNNMSHWKAMDSAAVREIRRRKHVPELSYYPLSTHMMEEVLEQSLRDLISKRRGINGLATHWDEELCQLLSPALTAYEAERVYGSASGLADFQQSIRNAVPDDFSFKGFPIQFCHLSAPRMLEDLLRAKAAAEIVSLQGGVDRVRFAVRSHVVVYPERVCAVWVMLAVVYARLED</sequence>
<proteinExistence type="predicted"/>
<feature type="domain" description="CEP76 C2" evidence="3">
    <location>
        <begin position="92"/>
        <end position="229"/>
    </location>
</feature>
<dbReference type="eggNOG" id="ENOG502QQEI">
    <property type="taxonomic scope" value="Eukaryota"/>
</dbReference>
<reference evidence="8" key="3">
    <citation type="submission" date="2016-03" db="UniProtKB">
        <authorList>
            <consortium name="EnsemblProtists"/>
        </authorList>
    </citation>
    <scope>IDENTIFICATION</scope>
</reference>
<dbReference type="STRING" id="905079.L1IH00"/>
<evidence type="ECO:0000313" key="7">
    <source>
        <dbReference type="EMBL" id="EKX35199.1"/>
    </source>
</evidence>
<dbReference type="Pfam" id="PF15627">
    <property type="entry name" value="CEP76-C2"/>
    <property type="match status" value="1"/>
</dbReference>
<dbReference type="HOGENOM" id="CLU_027144_0_0_1"/>
<dbReference type="SUPFAM" id="SSF49562">
    <property type="entry name" value="C2 domain (Calcium/lipid-binding domain, CaLB)"/>
    <property type="match status" value="1"/>
</dbReference>
<evidence type="ECO:0000259" key="6">
    <source>
        <dbReference type="Pfam" id="PF24656"/>
    </source>
</evidence>
<evidence type="ECO:0000259" key="4">
    <source>
        <dbReference type="Pfam" id="PF24652"/>
    </source>
</evidence>
<dbReference type="Pfam" id="PF24652">
    <property type="entry name" value="CEP76_C"/>
    <property type="match status" value="1"/>
</dbReference>
<dbReference type="InterPro" id="IPR052299">
    <property type="entry name" value="CEP76"/>
</dbReference>
<dbReference type="InterPro" id="IPR035892">
    <property type="entry name" value="C2_domain_sf"/>
</dbReference>
<evidence type="ECO:0000259" key="5">
    <source>
        <dbReference type="Pfam" id="PF24654"/>
    </source>
</evidence>
<dbReference type="RefSeq" id="XP_005822179.1">
    <property type="nucleotide sequence ID" value="XM_005822122.1"/>
</dbReference>
<dbReference type="GO" id="GO:0005813">
    <property type="term" value="C:centrosome"/>
    <property type="evidence" value="ECO:0007669"/>
    <property type="project" value="UniProtKB-SubCell"/>
</dbReference>
<gene>
    <name evidence="7" type="ORF">GUITHDRAFT_118642</name>
</gene>
<dbReference type="InterPro" id="IPR056290">
    <property type="entry name" value="CEPT76/DRC7_peptidase-like_dom"/>
</dbReference>
<reference evidence="9" key="2">
    <citation type="submission" date="2012-11" db="EMBL/GenBank/DDBJ databases">
        <authorList>
            <person name="Kuo A."/>
            <person name="Curtis B.A."/>
            <person name="Tanifuji G."/>
            <person name="Burki F."/>
            <person name="Gruber A."/>
            <person name="Irimia M."/>
            <person name="Maruyama S."/>
            <person name="Arias M.C."/>
            <person name="Ball S.G."/>
            <person name="Gile G.H."/>
            <person name="Hirakawa Y."/>
            <person name="Hopkins J.F."/>
            <person name="Rensing S.A."/>
            <person name="Schmutz J."/>
            <person name="Symeonidi A."/>
            <person name="Elias M."/>
            <person name="Eveleigh R.J."/>
            <person name="Herman E.K."/>
            <person name="Klute M.J."/>
            <person name="Nakayama T."/>
            <person name="Obornik M."/>
            <person name="Reyes-Prieto A."/>
            <person name="Armbrust E.V."/>
            <person name="Aves S.J."/>
            <person name="Beiko R.G."/>
            <person name="Coutinho P."/>
            <person name="Dacks J.B."/>
            <person name="Durnford D.G."/>
            <person name="Fast N.M."/>
            <person name="Green B.R."/>
            <person name="Grisdale C."/>
            <person name="Hempe F."/>
            <person name="Henrissat B."/>
            <person name="Hoppner M.P."/>
            <person name="Ishida K.-I."/>
            <person name="Kim E."/>
            <person name="Koreny L."/>
            <person name="Kroth P.G."/>
            <person name="Liu Y."/>
            <person name="Malik S.-B."/>
            <person name="Maier U.G."/>
            <person name="McRose D."/>
            <person name="Mock T."/>
            <person name="Neilson J.A."/>
            <person name="Onodera N.T."/>
            <person name="Poole A.M."/>
            <person name="Pritham E.J."/>
            <person name="Richards T.A."/>
            <person name="Rocap G."/>
            <person name="Roy S.W."/>
            <person name="Sarai C."/>
            <person name="Schaack S."/>
            <person name="Shirato S."/>
            <person name="Slamovits C.H."/>
            <person name="Spencer D.F."/>
            <person name="Suzuki S."/>
            <person name="Worden A.Z."/>
            <person name="Zauner S."/>
            <person name="Barry K."/>
            <person name="Bell C."/>
            <person name="Bharti A.K."/>
            <person name="Crow J.A."/>
            <person name="Grimwood J."/>
            <person name="Kramer R."/>
            <person name="Lindquist E."/>
            <person name="Lucas S."/>
            <person name="Salamov A."/>
            <person name="McFadden G.I."/>
            <person name="Lane C.E."/>
            <person name="Keeling P.J."/>
            <person name="Gray M.W."/>
            <person name="Grigoriev I.V."/>
            <person name="Archibald J.M."/>
        </authorList>
    </citation>
    <scope>NUCLEOTIDE SEQUENCE</scope>
    <source>
        <strain evidence="9">CCMP2712</strain>
    </source>
</reference>
<dbReference type="Pfam" id="PF24656">
    <property type="entry name" value="CEPT76_peptidase"/>
    <property type="match status" value="1"/>
</dbReference>
<dbReference type="OMA" id="RRWWSEY"/>